<feature type="compositionally biased region" description="Low complexity" evidence="1">
    <location>
        <begin position="1538"/>
        <end position="1553"/>
    </location>
</feature>
<feature type="domain" description="Chitin-binding type-2" evidence="2">
    <location>
        <begin position="1733"/>
        <end position="1797"/>
    </location>
</feature>
<dbReference type="InterPro" id="IPR036291">
    <property type="entry name" value="NAD(P)-bd_dom_sf"/>
</dbReference>
<dbReference type="STRING" id="597456.A0A0L7RJV8"/>
<dbReference type="SUPFAM" id="SSF51735">
    <property type="entry name" value="NAD(P)-binding Rossmann-fold domains"/>
    <property type="match status" value="1"/>
</dbReference>
<name>A0A0L7RJV8_9HYME</name>
<dbReference type="EMBL" id="KQ414575">
    <property type="protein sequence ID" value="KOC71237.1"/>
    <property type="molecule type" value="Genomic_DNA"/>
</dbReference>
<feature type="compositionally biased region" description="Acidic residues" evidence="1">
    <location>
        <begin position="1282"/>
        <end position="1294"/>
    </location>
</feature>
<feature type="compositionally biased region" description="Basic and acidic residues" evidence="1">
    <location>
        <begin position="1060"/>
        <end position="1079"/>
    </location>
</feature>
<dbReference type="Gene3D" id="3.90.180.10">
    <property type="entry name" value="Medium-chain alcohol dehydrogenases, catalytic domain"/>
    <property type="match status" value="1"/>
</dbReference>
<dbReference type="Proteomes" id="UP000053825">
    <property type="component" value="Unassembled WGS sequence"/>
</dbReference>
<keyword evidence="4" id="KW-1185">Reference proteome</keyword>
<dbReference type="PROSITE" id="PS50940">
    <property type="entry name" value="CHIT_BIND_II"/>
    <property type="match status" value="1"/>
</dbReference>
<dbReference type="GO" id="GO:0005739">
    <property type="term" value="C:mitochondrion"/>
    <property type="evidence" value="ECO:0007669"/>
    <property type="project" value="TreeGrafter"/>
</dbReference>
<feature type="compositionally biased region" description="Basic and acidic residues" evidence="1">
    <location>
        <begin position="1211"/>
        <end position="1247"/>
    </location>
</feature>
<dbReference type="SMART" id="SM00494">
    <property type="entry name" value="ChtBD2"/>
    <property type="match status" value="1"/>
</dbReference>
<feature type="compositionally biased region" description="Polar residues" evidence="1">
    <location>
        <begin position="1580"/>
        <end position="1590"/>
    </location>
</feature>
<evidence type="ECO:0000313" key="4">
    <source>
        <dbReference type="Proteomes" id="UP000053825"/>
    </source>
</evidence>
<feature type="compositionally biased region" description="Low complexity" evidence="1">
    <location>
        <begin position="645"/>
        <end position="665"/>
    </location>
</feature>
<feature type="region of interest" description="Disordered" evidence="1">
    <location>
        <begin position="757"/>
        <end position="824"/>
    </location>
</feature>
<gene>
    <name evidence="3" type="ORF">WH47_00917</name>
</gene>
<dbReference type="Pfam" id="PF08240">
    <property type="entry name" value="ADH_N"/>
    <property type="match status" value="1"/>
</dbReference>
<dbReference type="InterPro" id="IPR036508">
    <property type="entry name" value="Chitin-bd_dom_sf"/>
</dbReference>
<feature type="compositionally biased region" description="Low complexity" evidence="1">
    <location>
        <begin position="608"/>
        <end position="622"/>
    </location>
</feature>
<dbReference type="GO" id="GO:0016491">
    <property type="term" value="F:oxidoreductase activity"/>
    <property type="evidence" value="ECO:0007669"/>
    <property type="project" value="InterPro"/>
</dbReference>
<feature type="region of interest" description="Disordered" evidence="1">
    <location>
        <begin position="1655"/>
        <end position="1675"/>
    </location>
</feature>
<dbReference type="SMART" id="SM00829">
    <property type="entry name" value="PKS_ER"/>
    <property type="match status" value="1"/>
</dbReference>
<feature type="compositionally biased region" description="Basic and acidic residues" evidence="1">
    <location>
        <begin position="1554"/>
        <end position="1578"/>
    </location>
</feature>
<feature type="region of interest" description="Disordered" evidence="1">
    <location>
        <begin position="1523"/>
        <end position="1602"/>
    </location>
</feature>
<dbReference type="Gene3D" id="3.40.50.720">
    <property type="entry name" value="NAD(P)-binding Rossmann-like Domain"/>
    <property type="match status" value="1"/>
</dbReference>
<protein>
    <submittedName>
        <fullName evidence="3">Quinone oxidoreductase-like protein 2</fullName>
    </submittedName>
</protein>
<feature type="compositionally biased region" description="Basic and acidic residues" evidence="1">
    <location>
        <begin position="1341"/>
        <end position="1371"/>
    </location>
</feature>
<dbReference type="InterPro" id="IPR051397">
    <property type="entry name" value="Zn-ADH-like_protein"/>
</dbReference>
<dbReference type="InterPro" id="IPR013154">
    <property type="entry name" value="ADH-like_N"/>
</dbReference>
<feature type="compositionally biased region" description="Polar residues" evidence="1">
    <location>
        <begin position="1259"/>
        <end position="1281"/>
    </location>
</feature>
<feature type="compositionally biased region" description="Basic and acidic residues" evidence="1">
    <location>
        <begin position="960"/>
        <end position="1007"/>
    </location>
</feature>
<feature type="region of interest" description="Disordered" evidence="1">
    <location>
        <begin position="942"/>
        <end position="1111"/>
    </location>
</feature>
<feature type="compositionally biased region" description="Polar residues" evidence="1">
    <location>
        <begin position="623"/>
        <end position="641"/>
    </location>
</feature>
<dbReference type="InterPro" id="IPR011032">
    <property type="entry name" value="GroES-like_sf"/>
</dbReference>
<evidence type="ECO:0000256" key="1">
    <source>
        <dbReference type="SAM" id="MobiDB-lite"/>
    </source>
</evidence>
<dbReference type="SUPFAM" id="SSF57625">
    <property type="entry name" value="Invertebrate chitin-binding proteins"/>
    <property type="match status" value="1"/>
</dbReference>
<organism evidence="3 4">
    <name type="scientific">Habropoda laboriosa</name>
    <dbReference type="NCBI Taxonomy" id="597456"/>
    <lineage>
        <taxon>Eukaryota</taxon>
        <taxon>Metazoa</taxon>
        <taxon>Ecdysozoa</taxon>
        <taxon>Arthropoda</taxon>
        <taxon>Hexapoda</taxon>
        <taxon>Insecta</taxon>
        <taxon>Pterygota</taxon>
        <taxon>Neoptera</taxon>
        <taxon>Endopterygota</taxon>
        <taxon>Hymenoptera</taxon>
        <taxon>Apocrita</taxon>
        <taxon>Aculeata</taxon>
        <taxon>Apoidea</taxon>
        <taxon>Anthophila</taxon>
        <taxon>Apidae</taxon>
        <taxon>Habropoda</taxon>
    </lineage>
</organism>
<dbReference type="OrthoDB" id="3509362at2759"/>
<feature type="compositionally biased region" description="Basic and acidic residues" evidence="1">
    <location>
        <begin position="1305"/>
        <end position="1324"/>
    </location>
</feature>
<dbReference type="PANTHER" id="PTHR43677">
    <property type="entry name" value="SHORT-CHAIN DEHYDROGENASE/REDUCTASE"/>
    <property type="match status" value="1"/>
</dbReference>
<evidence type="ECO:0000259" key="2">
    <source>
        <dbReference type="PROSITE" id="PS50940"/>
    </source>
</evidence>
<dbReference type="InterPro" id="IPR020843">
    <property type="entry name" value="ER"/>
</dbReference>
<feature type="compositionally biased region" description="Basic and acidic residues" evidence="1">
    <location>
        <begin position="1392"/>
        <end position="1406"/>
    </location>
</feature>
<evidence type="ECO:0000313" key="3">
    <source>
        <dbReference type="EMBL" id="KOC71237.1"/>
    </source>
</evidence>
<feature type="compositionally biased region" description="Polar residues" evidence="1">
    <location>
        <begin position="1655"/>
        <end position="1668"/>
    </location>
</feature>
<feature type="compositionally biased region" description="Basic and acidic residues" evidence="1">
    <location>
        <begin position="801"/>
        <end position="824"/>
    </location>
</feature>
<dbReference type="GO" id="GO:0008061">
    <property type="term" value="F:chitin binding"/>
    <property type="evidence" value="ECO:0007669"/>
    <property type="project" value="InterPro"/>
</dbReference>
<feature type="compositionally biased region" description="Basic and acidic residues" evidence="1">
    <location>
        <begin position="1094"/>
        <end position="1111"/>
    </location>
</feature>
<feature type="region of interest" description="Disordered" evidence="1">
    <location>
        <begin position="1126"/>
        <end position="1435"/>
    </location>
</feature>
<feature type="compositionally biased region" description="Basic and acidic residues" evidence="1">
    <location>
        <begin position="884"/>
        <end position="894"/>
    </location>
</feature>
<reference evidence="3 4" key="1">
    <citation type="submission" date="2015-07" db="EMBL/GenBank/DDBJ databases">
        <title>The genome of Habropoda laboriosa.</title>
        <authorList>
            <person name="Pan H."/>
            <person name="Kapheim K."/>
        </authorList>
    </citation>
    <scope>NUCLEOTIDE SEQUENCE [LARGE SCALE GENOMIC DNA]</scope>
    <source>
        <strain evidence="3">0110345459</strain>
    </source>
</reference>
<feature type="compositionally biased region" description="Acidic residues" evidence="1">
    <location>
        <begin position="895"/>
        <end position="904"/>
    </location>
</feature>
<feature type="compositionally biased region" description="Polar residues" evidence="1">
    <location>
        <begin position="946"/>
        <end position="956"/>
    </location>
</feature>
<feature type="region of interest" description="Disordered" evidence="1">
    <location>
        <begin position="601"/>
        <end position="665"/>
    </location>
</feature>
<feature type="compositionally biased region" description="Basic and acidic residues" evidence="1">
    <location>
        <begin position="1163"/>
        <end position="1194"/>
    </location>
</feature>
<dbReference type="InterPro" id="IPR002557">
    <property type="entry name" value="Chitin-bd_dom"/>
</dbReference>
<feature type="compositionally biased region" description="Basic and acidic residues" evidence="1">
    <location>
        <begin position="1029"/>
        <end position="1048"/>
    </location>
</feature>
<accession>A0A0L7RJV8</accession>
<feature type="compositionally biased region" description="Acidic residues" evidence="1">
    <location>
        <begin position="1144"/>
        <end position="1162"/>
    </location>
</feature>
<dbReference type="PANTHER" id="PTHR43677:SF4">
    <property type="entry name" value="QUINONE OXIDOREDUCTASE-LIKE PROTEIN 2"/>
    <property type="match status" value="1"/>
</dbReference>
<proteinExistence type="predicted"/>
<feature type="region of interest" description="Disordered" evidence="1">
    <location>
        <begin position="883"/>
        <end position="926"/>
    </location>
</feature>
<dbReference type="GO" id="GO:0005576">
    <property type="term" value="C:extracellular region"/>
    <property type="evidence" value="ECO:0007669"/>
    <property type="project" value="InterPro"/>
</dbReference>
<dbReference type="SUPFAM" id="SSF50129">
    <property type="entry name" value="GroES-like"/>
    <property type="match status" value="1"/>
</dbReference>
<sequence>MSASVGRRIFVHLCSNHLKSLPTRTRIVRFYSVAKEKSPKPEDNAINGMPASEPGKISAAVLKKFSDPLILENLELPKILQANEVLVDVQYCALNASDALLSKNLYKFEPTLPMVLGYEFVGKLVQVGEEAEKQGYKVGDKVVALNKERYGGLAEQCIAEVSDIWSVPSGVKSVDAVGIINDYVTALVALERKVSIQEEDMIFINVGISGVGLAAVDLATNVFRAQVISVCASEDGAALAREKGVLASFKFKAGKLLRQIEEVAAEKDIKAIFEGTDGDYFKKMLTCFTDIYKNGEVKELLRDDSFGVMVHHLSREGRVVIAGTTATVKDSDSDAPKESFTVSGFNLTEYRKKKPEVYRQAGEEVLEFIEEGLIKPTCVLTVKCRRRRLKEFIVAMNLALHGFLLQVLLSIFNLQHGSLLCSAGEPGVNEIMDIKFLCLNGTVFDQETRVCERVDEVDCSKSERFYNLNLELYGNNAVTLRIERGVVDCVCREFLTDHRVTEICYRFLRPVLHLFRYHFPGKYREEWTKSYIPPNLSLICSQANTGYCSLTFKGLFLFESSKRISMVDYVELFEQSSMCSYIKYSHVRLFYSQVSKLTISPVPTPEPSRSVQTKTSSQSSQQPRISGNFLSTPSTDETTVRSFYPTPRSSSKSPQSSQSTSEQVTQHIHVLPPVQIPQLKPHQITINLPPPDLQRIVQNPSSLLPSQSRVIVTAKASVSDESGRPLNTTQLVTLPLPTIPASYDDYKEGDESFDPFYRDVPKIRNNRGARRSSSEARTGLRPKRSVGQTKSSMVSFVYGGDTKKKQDGQIKGGKKDRNRDKVNVEEGNKEFKSIKESLMKFRDILFGEEALKKESDAEEQSEGLEIPLQLDTKASDAEEYIDIDDGKEAVSDSKDDAEEFEDIEESKPDLKVDNEEKPRDPERDIDVVILDPNEYLRMKSAEIPILSTTEETTEATIVSHPEDKQDLNVSKNQDDTIEESKQPKKTESDQEKLVEEERKEKPKEQNPRRKSSRIRSSRGKISSRKKETKNKEPVKPLEEKVPEQKVETTTEPVVISEVEQIDKHIFDEPESQTSKEVDTRAVGNHSGYVKSHQTGKDQDSGKENRKGEANEYEILKKQAETLEKDEEKIDKLLEDNEETTIPTLDEEQIEEEERIEVPEEPEVTEKVEHPETSKENVSVEEKTYYKEESSIEHENVEDESTTVFSNDDSQEDSHEVVKSSRKEKSMKFEDSSREVSSHRQDKSRKIDDEEEEERESQEYSTIKSEEFNSQELYDSTESFYENTDELDTEDDYGSAEDATVSSEHSASEEVPSSREESTEEHNENESTLSDQEVSTEGVLKFTDELPKDKKEDVSENKKPSESVENIAHDYVDDNYEPDNYKEQESSDSNNLSDEKTNKEMLSDGKMENIGVETTTEPEKSPDEETESPYDFSTDQMDLLQTTTSTTTTSTTTARPTPLKLFKPIAARKNYNYIPPTTTPNPVVIKPRLSLLNPKPAKPPKSYNELAPKPVIRKFTLLARKQTTTMATTRYREEDSTETTEMTTTESPLTTTETSRSEENVLEGKLEKDQILVKGKDDQDSSPSEQKSPTNVKKEEDEGFTPYPITRLTTLASTIEKTLKEVESTSVEPEKQVTPKNFTLLDIEIVSTTALSTFNETDNVEEPSSTTMKPATEEETSIAPTTKRIEDVTEYPSTSLAFETTIVAETTSKEAEEIVSTTMRSLRRKSATLRRQDGFNCLEKEMYRFYGDNRDCRLFHYCSPGFTSRQVLDFRFVCEEGTAFDEESQSCSHDGRSGGCLKRQW</sequence>
<feature type="compositionally biased region" description="Basic residues" evidence="1">
    <location>
        <begin position="1008"/>
        <end position="1028"/>
    </location>
</feature>
<feature type="compositionally biased region" description="Basic and acidic residues" evidence="1">
    <location>
        <begin position="905"/>
        <end position="926"/>
    </location>
</feature>